<dbReference type="InterPro" id="IPR036411">
    <property type="entry name" value="TorD-like_sf"/>
</dbReference>
<dbReference type="GO" id="GO:0042128">
    <property type="term" value="P:nitrate assimilation"/>
    <property type="evidence" value="ECO:0007669"/>
    <property type="project" value="UniProtKB-KW"/>
</dbReference>
<dbReference type="Proteomes" id="UP000051221">
    <property type="component" value="Unassembled WGS sequence"/>
</dbReference>
<dbReference type="InParanoid" id="A0A0Q2MGC5"/>
<dbReference type="AlphaFoldDB" id="A0A0Q2MGC5"/>
<dbReference type="Gene3D" id="1.10.3480.10">
    <property type="entry name" value="TorD-like"/>
    <property type="match status" value="1"/>
</dbReference>
<gene>
    <name evidence="2" type="ORF">AMR76_06650</name>
</gene>
<dbReference type="RefSeq" id="WP_000421206.1">
    <property type="nucleotide sequence ID" value="NZ_LKHS01000005.1"/>
</dbReference>
<organism evidence="2 3">
    <name type="scientific">Vibrio furnissii</name>
    <dbReference type="NCBI Taxonomy" id="29494"/>
    <lineage>
        <taxon>Bacteria</taxon>
        <taxon>Pseudomonadati</taxon>
        <taxon>Pseudomonadota</taxon>
        <taxon>Gammaproteobacteria</taxon>
        <taxon>Vibrionales</taxon>
        <taxon>Vibrionaceae</taxon>
        <taxon>Vibrio</taxon>
    </lineage>
</organism>
<keyword evidence="1" id="KW-0534">Nitrate assimilation</keyword>
<comment type="caution">
    <text evidence="2">The sequence shown here is derived from an EMBL/GenBank/DDBJ whole genome shotgun (WGS) entry which is preliminary data.</text>
</comment>
<dbReference type="EMBL" id="LKHS01000005">
    <property type="protein sequence ID" value="KQH86762.1"/>
    <property type="molecule type" value="Genomic_DNA"/>
</dbReference>
<proteinExistence type="predicted"/>
<evidence type="ECO:0000256" key="1">
    <source>
        <dbReference type="ARBA" id="ARBA00023063"/>
    </source>
</evidence>
<dbReference type="GO" id="GO:0051131">
    <property type="term" value="P:chaperone-mediated protein complex assembly"/>
    <property type="evidence" value="ECO:0007669"/>
    <property type="project" value="InterPro"/>
</dbReference>
<protein>
    <submittedName>
        <fullName evidence="2">Nitrate reductase</fullName>
    </submittedName>
</protein>
<reference evidence="2 3" key="1">
    <citation type="submission" date="2015-08" db="EMBL/GenBank/DDBJ databases">
        <title>Antibacterial properties of a collection of Vibrionaceae strains.</title>
        <authorList>
            <person name="Giubergia S."/>
        </authorList>
    </citation>
    <scope>NUCLEOTIDE SEQUENCE [LARGE SCALE GENOMIC DNA]</scope>
    <source>
        <strain evidence="2 3">S0821</strain>
    </source>
</reference>
<dbReference type="InterPro" id="IPR020945">
    <property type="entry name" value="DMSO/NO3_reduct_chaperone"/>
</dbReference>
<dbReference type="NCBIfam" id="TIGR00684">
    <property type="entry name" value="narJ"/>
    <property type="match status" value="1"/>
</dbReference>
<evidence type="ECO:0000313" key="2">
    <source>
        <dbReference type="EMBL" id="KQH86762.1"/>
    </source>
</evidence>
<dbReference type="FunCoup" id="A0A0Q2MGC5">
    <property type="interactions" value="135"/>
</dbReference>
<evidence type="ECO:0000313" key="3">
    <source>
        <dbReference type="Proteomes" id="UP000051221"/>
    </source>
</evidence>
<dbReference type="GO" id="GO:0016530">
    <property type="term" value="F:metallochaperone activity"/>
    <property type="evidence" value="ECO:0007669"/>
    <property type="project" value="TreeGrafter"/>
</dbReference>
<dbReference type="InterPro" id="IPR003765">
    <property type="entry name" value="NO3_reductase_chaperone_NarJ"/>
</dbReference>
<name>A0A0Q2MGC5_VIBFU</name>
<keyword evidence="3" id="KW-1185">Reference proteome</keyword>
<dbReference type="PANTHER" id="PTHR43680:SF2">
    <property type="entry name" value="NITRATE REDUCTASE MOLYBDENUM COFACTOR ASSEMBLY CHAPERONE NARJ"/>
    <property type="match status" value="1"/>
</dbReference>
<dbReference type="Pfam" id="PF02613">
    <property type="entry name" value="Nitrate_red_del"/>
    <property type="match status" value="1"/>
</dbReference>
<accession>A0A0Q2MGC5</accession>
<dbReference type="SUPFAM" id="SSF89155">
    <property type="entry name" value="TorD-like"/>
    <property type="match status" value="1"/>
</dbReference>
<dbReference type="PANTHER" id="PTHR43680">
    <property type="entry name" value="NITRATE REDUCTASE MOLYBDENUM COFACTOR ASSEMBLY CHAPERONE"/>
    <property type="match status" value="1"/>
</dbReference>
<dbReference type="GO" id="GO:0051082">
    <property type="term" value="F:unfolded protein binding"/>
    <property type="evidence" value="ECO:0007669"/>
    <property type="project" value="InterPro"/>
</dbReference>
<sequence>MELKSLRLIAALLDYPSCDIWDYPNELIGIVKHCEELSIDQKKILVKFINKILALDLMDAQSNYVDLFDRGRSLSLLLFEHVHGESRDRGQAMIDLMSQYEEVGLHLSGGELPDYLPRYLEYVSQLRTEDAKEGLQNIAPILALITERLKQRDSYYFDLFEILMALSEENVDFDALYQQVSSEDEDYTPEALDAAWEEEQVRFLGEEGCNSALQQQHQRRFVNNVSPQYLNISDINGVQQ</sequence>